<accession>A0ABQ6FPW1</accession>
<organism evidence="1 2">
    <name type="scientific">Dictyobacter halimunensis</name>
    <dbReference type="NCBI Taxonomy" id="3026934"/>
    <lineage>
        <taxon>Bacteria</taxon>
        <taxon>Bacillati</taxon>
        <taxon>Chloroflexota</taxon>
        <taxon>Ktedonobacteria</taxon>
        <taxon>Ktedonobacterales</taxon>
        <taxon>Dictyobacteraceae</taxon>
        <taxon>Dictyobacter</taxon>
    </lineage>
</organism>
<dbReference type="Proteomes" id="UP001344906">
    <property type="component" value="Unassembled WGS sequence"/>
</dbReference>
<sequence length="74" mass="8434">MFAAGVEWLWIHQRTIKRFKTDPYQYACGCESKRDSNVQARNFTIGCFSDPGPAYSGKSARQGICCFRHARRGV</sequence>
<dbReference type="EMBL" id="BSRI01000002">
    <property type="protein sequence ID" value="GLV56307.1"/>
    <property type="molecule type" value="Genomic_DNA"/>
</dbReference>
<reference evidence="1 2" key="1">
    <citation type="submission" date="2023-02" db="EMBL/GenBank/DDBJ databases">
        <title>Dictyobacter halimunensis sp. nov., a new member of the class Ktedonobacteria from forest soil in a geothermal area.</title>
        <authorList>
            <person name="Rachmania M.K."/>
            <person name="Ningsih F."/>
            <person name="Sakai Y."/>
            <person name="Yabe S."/>
            <person name="Yokota A."/>
            <person name="Sjamsuridzal W."/>
        </authorList>
    </citation>
    <scope>NUCLEOTIDE SEQUENCE [LARGE SCALE GENOMIC DNA]</scope>
    <source>
        <strain evidence="1 2">S3.2.2.5</strain>
    </source>
</reference>
<gene>
    <name evidence="1" type="ORF">KDH_31480</name>
</gene>
<comment type="caution">
    <text evidence="1">The sequence shown here is derived from an EMBL/GenBank/DDBJ whole genome shotgun (WGS) entry which is preliminary data.</text>
</comment>
<name>A0ABQ6FPW1_9CHLR</name>
<evidence type="ECO:0000313" key="1">
    <source>
        <dbReference type="EMBL" id="GLV56307.1"/>
    </source>
</evidence>
<keyword evidence="2" id="KW-1185">Reference proteome</keyword>
<proteinExistence type="predicted"/>
<protein>
    <submittedName>
        <fullName evidence="1">Uncharacterized protein</fullName>
    </submittedName>
</protein>
<evidence type="ECO:0000313" key="2">
    <source>
        <dbReference type="Proteomes" id="UP001344906"/>
    </source>
</evidence>